<keyword evidence="2" id="KW-1185">Reference proteome</keyword>
<proteinExistence type="predicted"/>
<comment type="caution">
    <text evidence="1">The sequence shown here is derived from an EMBL/GenBank/DDBJ whole genome shotgun (WGS) entry which is preliminary data.</text>
</comment>
<dbReference type="EMBL" id="JAVDYF010000001">
    <property type="protein sequence ID" value="MDR7354522.1"/>
    <property type="molecule type" value="Genomic_DNA"/>
</dbReference>
<dbReference type="Proteomes" id="UP001183619">
    <property type="component" value="Unassembled WGS sequence"/>
</dbReference>
<name>A0ABU2B7D7_9CORY</name>
<reference evidence="1 2" key="1">
    <citation type="submission" date="2023-07" db="EMBL/GenBank/DDBJ databases">
        <title>Sequencing the genomes of 1000 actinobacteria strains.</title>
        <authorList>
            <person name="Klenk H.-P."/>
        </authorList>
    </citation>
    <scope>NUCLEOTIDE SEQUENCE [LARGE SCALE GENOMIC DNA]</scope>
    <source>
        <strain evidence="1 2">DSM 44508</strain>
    </source>
</reference>
<protein>
    <recommendedName>
        <fullName evidence="3">DUF2993 domain-containing protein</fullName>
    </recommendedName>
</protein>
<dbReference type="InterPro" id="IPR021373">
    <property type="entry name" value="DUF2993"/>
</dbReference>
<gene>
    <name evidence="1" type="ORF">J2S37_001060</name>
</gene>
<evidence type="ECO:0000313" key="2">
    <source>
        <dbReference type="Proteomes" id="UP001183619"/>
    </source>
</evidence>
<sequence>MTKGKSAPKILIGIVVILVVLLFAAEFGLRWFLKNQISGAPEAGAEKSTVSFGATPVLTGIVRGEIGYLEIDAPDTAAIAADGTVTGQPKTHMVIEGLPLSQDPASRIRTMSIETTLSDDFLLAQIQNGLKESQPQIETANPDDFAGLASQFLSNLIKVSDFNSHADRNSFDVEFNNGAATLTFQPKLVNGSLNFEATKANLLGFDLPETVSQAITEALSGGFDEFSQQGLTVRGATVVDGGLQLKMYGENVPLEAMNELNTTPTTPTK</sequence>
<evidence type="ECO:0008006" key="3">
    <source>
        <dbReference type="Google" id="ProtNLM"/>
    </source>
</evidence>
<dbReference type="Pfam" id="PF11209">
    <property type="entry name" value="LmeA"/>
    <property type="match status" value="1"/>
</dbReference>
<evidence type="ECO:0000313" key="1">
    <source>
        <dbReference type="EMBL" id="MDR7354522.1"/>
    </source>
</evidence>
<dbReference type="RefSeq" id="WP_277103153.1">
    <property type="nucleotide sequence ID" value="NZ_BAAAJS010000066.1"/>
</dbReference>
<accession>A0ABU2B7D7</accession>
<organism evidence="1 2">
    <name type="scientific">Corynebacterium felinum</name>
    <dbReference type="NCBI Taxonomy" id="131318"/>
    <lineage>
        <taxon>Bacteria</taxon>
        <taxon>Bacillati</taxon>
        <taxon>Actinomycetota</taxon>
        <taxon>Actinomycetes</taxon>
        <taxon>Mycobacteriales</taxon>
        <taxon>Corynebacteriaceae</taxon>
        <taxon>Corynebacterium</taxon>
    </lineage>
</organism>